<dbReference type="PROSITE" id="PS51257">
    <property type="entry name" value="PROKAR_LIPOPROTEIN"/>
    <property type="match status" value="1"/>
</dbReference>
<keyword evidence="2" id="KW-1185">Reference proteome</keyword>
<evidence type="ECO:0008006" key="3">
    <source>
        <dbReference type="Google" id="ProtNLM"/>
    </source>
</evidence>
<evidence type="ECO:0000313" key="1">
    <source>
        <dbReference type="EMBL" id="MBL0746186.1"/>
    </source>
</evidence>
<accession>A0ABS1L3A5</accession>
<evidence type="ECO:0000313" key="2">
    <source>
        <dbReference type="Proteomes" id="UP000636918"/>
    </source>
</evidence>
<organism evidence="1 2">
    <name type="scientific">Nocardioides baculatus</name>
    <dbReference type="NCBI Taxonomy" id="2801337"/>
    <lineage>
        <taxon>Bacteria</taxon>
        <taxon>Bacillati</taxon>
        <taxon>Actinomycetota</taxon>
        <taxon>Actinomycetes</taxon>
        <taxon>Propionibacteriales</taxon>
        <taxon>Nocardioidaceae</taxon>
        <taxon>Nocardioides</taxon>
    </lineage>
</organism>
<dbReference type="Proteomes" id="UP000636918">
    <property type="component" value="Unassembled WGS sequence"/>
</dbReference>
<reference evidence="1 2" key="1">
    <citation type="submission" date="2021-01" db="EMBL/GenBank/DDBJ databases">
        <title>Genome seq and assembly of Nocardiodes sp. G10.</title>
        <authorList>
            <person name="Chhetri G."/>
        </authorList>
    </citation>
    <scope>NUCLEOTIDE SEQUENCE [LARGE SCALE GENOMIC DNA]</scope>
    <source>
        <strain evidence="1 2">G10</strain>
    </source>
</reference>
<protein>
    <recommendedName>
        <fullName evidence="3">WD40 repeat domain-containing protein</fullName>
    </recommendedName>
</protein>
<dbReference type="RefSeq" id="WP_201932342.1">
    <property type="nucleotide sequence ID" value="NZ_JAERSG010000001.1"/>
</dbReference>
<dbReference type="EMBL" id="JAERSG010000001">
    <property type="protein sequence ID" value="MBL0746186.1"/>
    <property type="molecule type" value="Genomic_DNA"/>
</dbReference>
<sequence length="320" mass="33459">MWRAISGVVLLALLAGCGSDGTGDVDDSAAWRTSSDPVDPTGLIWASGQTVHLADGTTLDVGADVARFAVAGDGIFFFEDDGGDQGNDLRRAPLLYGADGAAPVDTGLEVDGDMVAASPDGTHLATIVMNDDDTRATVMVFDLTSGDVVRSTDGLEPGSDPAFEFAEAELSVLGIDDELLYGRSLEGDFAWDLVTGEGRESDPMSLPTDTTSPDGAWTIQDRRDGTVRAIESPSGEQVPLQLPADQRSYLTAWADDSTAVGVSVEGGSEEGLDPGDTVRLLTCRVPEGECEVRTDVPDGTVVLPMRGDTGQRFTIQTGTP</sequence>
<comment type="caution">
    <text evidence="1">The sequence shown here is derived from an EMBL/GenBank/DDBJ whole genome shotgun (WGS) entry which is preliminary data.</text>
</comment>
<gene>
    <name evidence="1" type="ORF">JI751_01065</name>
</gene>
<dbReference type="SUPFAM" id="SSF69304">
    <property type="entry name" value="Tricorn protease N-terminal domain"/>
    <property type="match status" value="1"/>
</dbReference>
<proteinExistence type="predicted"/>
<name>A0ABS1L3A5_9ACTN</name>